<dbReference type="KEGG" id="dae:Dtox_3825"/>
<feature type="transmembrane region" description="Helical" evidence="7">
    <location>
        <begin position="240"/>
        <end position="263"/>
    </location>
</feature>
<comment type="subcellular location">
    <subcellularLocation>
        <location evidence="1">Cell membrane</location>
        <topology evidence="1">Multi-pass membrane protein</topology>
    </subcellularLocation>
</comment>
<name>C8VXD3_DESAS</name>
<dbReference type="GO" id="GO:0005886">
    <property type="term" value="C:plasma membrane"/>
    <property type="evidence" value="ECO:0007669"/>
    <property type="project" value="UniProtKB-SubCell"/>
</dbReference>
<feature type="transmembrane region" description="Helical" evidence="7">
    <location>
        <begin position="329"/>
        <end position="348"/>
    </location>
</feature>
<dbReference type="Gene3D" id="1.20.1250.20">
    <property type="entry name" value="MFS general substrate transporter like domains"/>
    <property type="match status" value="1"/>
</dbReference>
<dbReference type="NCBIfam" id="NF008397">
    <property type="entry name" value="PRK11195.1"/>
    <property type="match status" value="1"/>
</dbReference>
<dbReference type="RefSeq" id="WP_015759211.1">
    <property type="nucleotide sequence ID" value="NC_013216.1"/>
</dbReference>
<keyword evidence="3" id="KW-1003">Cell membrane</keyword>
<feature type="transmembrane region" description="Helical" evidence="7">
    <location>
        <begin position="275"/>
        <end position="298"/>
    </location>
</feature>
<evidence type="ECO:0000313" key="9">
    <source>
        <dbReference type="Proteomes" id="UP000002217"/>
    </source>
</evidence>
<accession>C8VXD3</accession>
<feature type="transmembrane region" description="Helical" evidence="7">
    <location>
        <begin position="187"/>
        <end position="207"/>
    </location>
</feature>
<sequence>MAGGAEKEWKENETMLEQQKWGGGSMLVAGWCFKLKPLNALFAAQFLSAFVDNMILFITLAIINRDGYPGYYLPLVQSAFLFAYIVCAPWVGRFADKNPKPWVLVIGNILKSVGILMLLVKINPAVSYAVVGAGAVVYSPAKYGILPELTSGEGRLLKANSNMESFTILAILAGSVSGGYLSDKSILLSLLVCLVLYGLSILFSTFIPRQKGNERIGYSRAVRAFGADSTLLFKDAQGRFSLIGTGSFWLASAVLRMVIIAWLPITLGITGNTSISMIIAVTGIGIAIGAAITPYLVTVKTYTRTAYYGLAMAICIFAFTLIHSLTFTIIFLLLTGCLGGIFIVPMNTCLQQVGHETIGAGKTIAIQNFVENTFMFLGVGGYTLAAKAGVGVNAAIVATGITLLIFIGYMFLSGRNCAR</sequence>
<dbReference type="Proteomes" id="UP000002217">
    <property type="component" value="Chromosome"/>
</dbReference>
<dbReference type="InterPro" id="IPR011701">
    <property type="entry name" value="MFS"/>
</dbReference>
<gene>
    <name evidence="8" type="ordered locus">Dtox_3825</name>
</gene>
<dbReference type="EMBL" id="CP001720">
    <property type="protein sequence ID" value="ACV64529.1"/>
    <property type="molecule type" value="Genomic_DNA"/>
</dbReference>
<keyword evidence="2" id="KW-0813">Transport</keyword>
<evidence type="ECO:0000256" key="6">
    <source>
        <dbReference type="ARBA" id="ARBA00023136"/>
    </source>
</evidence>
<reference evidence="8 9" key="1">
    <citation type="journal article" date="2009" name="Stand. Genomic Sci.">
        <title>Complete genome sequence of Desulfotomaculum acetoxidans type strain (5575).</title>
        <authorList>
            <person name="Spring S."/>
            <person name="Lapidus A."/>
            <person name="Schroder M."/>
            <person name="Gleim D."/>
            <person name="Sims D."/>
            <person name="Meincke L."/>
            <person name="Glavina Del Rio T."/>
            <person name="Tice H."/>
            <person name="Copeland A."/>
            <person name="Cheng J.F."/>
            <person name="Lucas S."/>
            <person name="Chen F."/>
            <person name="Nolan M."/>
            <person name="Bruce D."/>
            <person name="Goodwin L."/>
            <person name="Pitluck S."/>
            <person name="Ivanova N."/>
            <person name="Mavromatis K."/>
            <person name="Mikhailova N."/>
            <person name="Pati A."/>
            <person name="Chen A."/>
            <person name="Palaniappan K."/>
            <person name="Land M."/>
            <person name="Hauser L."/>
            <person name="Chang Y.J."/>
            <person name="Jeffries C.D."/>
            <person name="Chain P."/>
            <person name="Saunders E."/>
            <person name="Brettin T."/>
            <person name="Detter J.C."/>
            <person name="Goker M."/>
            <person name="Bristow J."/>
            <person name="Eisen J.A."/>
            <person name="Markowitz V."/>
            <person name="Hugenholtz P."/>
            <person name="Kyrpides N.C."/>
            <person name="Klenk H.P."/>
            <person name="Han C."/>
        </authorList>
    </citation>
    <scope>NUCLEOTIDE SEQUENCE [LARGE SCALE GENOMIC DNA]</scope>
    <source>
        <strain evidence="9">ATCC 49208 / DSM 771 / VKM B-1644</strain>
    </source>
</reference>
<dbReference type="AlphaFoldDB" id="C8VXD3"/>
<dbReference type="GO" id="GO:0022857">
    <property type="term" value="F:transmembrane transporter activity"/>
    <property type="evidence" value="ECO:0007669"/>
    <property type="project" value="InterPro"/>
</dbReference>
<dbReference type="HOGENOM" id="CLU_047399_0_0_9"/>
<keyword evidence="4 7" id="KW-0812">Transmembrane</keyword>
<evidence type="ECO:0000313" key="8">
    <source>
        <dbReference type="EMBL" id="ACV64529.1"/>
    </source>
</evidence>
<feature type="transmembrane region" description="Helical" evidence="7">
    <location>
        <begin position="126"/>
        <end position="145"/>
    </location>
</feature>
<feature type="transmembrane region" description="Helical" evidence="7">
    <location>
        <begin position="392"/>
        <end position="412"/>
    </location>
</feature>
<feature type="transmembrane region" description="Helical" evidence="7">
    <location>
        <begin position="102"/>
        <end position="120"/>
    </location>
</feature>
<dbReference type="eggNOG" id="COG2814">
    <property type="taxonomic scope" value="Bacteria"/>
</dbReference>
<protein>
    <submittedName>
        <fullName evidence="8">Major facilitator superfamily MFS_1</fullName>
    </submittedName>
</protein>
<keyword evidence="9" id="KW-1185">Reference proteome</keyword>
<keyword evidence="6 7" id="KW-0472">Membrane</keyword>
<dbReference type="PANTHER" id="PTHR43266">
    <property type="entry name" value="MACROLIDE-EFFLUX PROTEIN"/>
    <property type="match status" value="1"/>
</dbReference>
<evidence type="ECO:0000256" key="7">
    <source>
        <dbReference type="SAM" id="Phobius"/>
    </source>
</evidence>
<proteinExistence type="predicted"/>
<dbReference type="SUPFAM" id="SSF103473">
    <property type="entry name" value="MFS general substrate transporter"/>
    <property type="match status" value="1"/>
</dbReference>
<keyword evidence="5 7" id="KW-1133">Transmembrane helix</keyword>
<evidence type="ECO:0000256" key="3">
    <source>
        <dbReference type="ARBA" id="ARBA00022475"/>
    </source>
</evidence>
<feature type="transmembrane region" description="Helical" evidence="7">
    <location>
        <begin position="305"/>
        <end position="323"/>
    </location>
</feature>
<feature type="transmembrane region" description="Helical" evidence="7">
    <location>
        <begin position="40"/>
        <end position="63"/>
    </location>
</feature>
<evidence type="ECO:0000256" key="5">
    <source>
        <dbReference type="ARBA" id="ARBA00022989"/>
    </source>
</evidence>
<evidence type="ECO:0000256" key="1">
    <source>
        <dbReference type="ARBA" id="ARBA00004651"/>
    </source>
</evidence>
<feature type="transmembrane region" description="Helical" evidence="7">
    <location>
        <begin position="369"/>
        <end position="386"/>
    </location>
</feature>
<dbReference type="Pfam" id="PF07690">
    <property type="entry name" value="MFS_1"/>
    <property type="match status" value="1"/>
</dbReference>
<dbReference type="PANTHER" id="PTHR43266:SF2">
    <property type="entry name" value="MAJOR FACILITATOR SUPERFAMILY (MFS) PROFILE DOMAIN-CONTAINING PROTEIN"/>
    <property type="match status" value="1"/>
</dbReference>
<dbReference type="STRING" id="485916.Dtox_3825"/>
<dbReference type="InterPro" id="IPR036259">
    <property type="entry name" value="MFS_trans_sf"/>
</dbReference>
<organism evidence="8 9">
    <name type="scientific">Desulfofarcimen acetoxidans (strain ATCC 49208 / DSM 771 / KCTC 5769 / VKM B-1644 / 5575)</name>
    <name type="common">Desulfotomaculum acetoxidans</name>
    <dbReference type="NCBI Taxonomy" id="485916"/>
    <lineage>
        <taxon>Bacteria</taxon>
        <taxon>Bacillati</taxon>
        <taxon>Bacillota</taxon>
        <taxon>Clostridia</taxon>
        <taxon>Eubacteriales</taxon>
        <taxon>Peptococcaceae</taxon>
        <taxon>Desulfofarcimen</taxon>
    </lineage>
</organism>
<feature type="transmembrane region" description="Helical" evidence="7">
    <location>
        <begin position="69"/>
        <end position="90"/>
    </location>
</feature>
<evidence type="ECO:0000256" key="2">
    <source>
        <dbReference type="ARBA" id="ARBA00022448"/>
    </source>
</evidence>
<evidence type="ECO:0000256" key="4">
    <source>
        <dbReference type="ARBA" id="ARBA00022692"/>
    </source>
</evidence>